<protein>
    <recommendedName>
        <fullName evidence="2">Paraneoplastic antigen Ma-like C-terminal domain-containing protein</fullName>
    </recommendedName>
</protein>
<reference evidence="3" key="2">
    <citation type="submission" date="2025-09" db="UniProtKB">
        <authorList>
            <consortium name="Ensembl"/>
        </authorList>
    </citation>
    <scope>IDENTIFICATION</scope>
</reference>
<dbReference type="Proteomes" id="UP000594220">
    <property type="component" value="Unplaced"/>
</dbReference>
<evidence type="ECO:0000259" key="2">
    <source>
        <dbReference type="Pfam" id="PF14893"/>
    </source>
</evidence>
<dbReference type="GeneTree" id="ENSGT00960000189655"/>
<feature type="region of interest" description="Disordered" evidence="1">
    <location>
        <begin position="40"/>
        <end position="69"/>
    </location>
</feature>
<organism evidence="3 4">
    <name type="scientific">Crocodylus porosus</name>
    <name type="common">Saltwater crocodile</name>
    <name type="synonym">Estuarine crocodile</name>
    <dbReference type="NCBI Taxonomy" id="8502"/>
    <lineage>
        <taxon>Eukaryota</taxon>
        <taxon>Metazoa</taxon>
        <taxon>Chordata</taxon>
        <taxon>Craniata</taxon>
        <taxon>Vertebrata</taxon>
        <taxon>Euteleostomi</taxon>
        <taxon>Archelosauria</taxon>
        <taxon>Archosauria</taxon>
        <taxon>Crocodylia</taxon>
        <taxon>Longirostres</taxon>
        <taxon>Crocodylidae</taxon>
        <taxon>Crocodylus</taxon>
    </lineage>
</organism>
<dbReference type="InterPro" id="IPR026523">
    <property type="entry name" value="PNMA"/>
</dbReference>
<sequence length="349" mass="38817">MAMAELLQWCMELQVSPGRVIEITNIPKNLSAEAIRDLVGGESEEPPSKGAEDPVPAAPGESGIGFRAPDPEWGKALGKALKEALQPPPESVAYKRLRIFSGKDPLPPGEETFEALHSHVMVTLASWQENPNIWVLQCLELLSSVFGKSVQTEALFLEFNKTYQQKGETASTYILQLDKVLQQLVQLQLGILYDEQLVRELNLTGRREDPPTFRQLLQEIREAETLVPAQELAMAPCPPRALVVEMPPAPDFDNDTLQPLAVLHQQAQVTWGNLPRASQGSLATRSQWLRQPKGRATFCYRCGEDRHFKYHCTSQGNPPLVWRRLQAVREEPGNGAKRSTCTVGTLLPS</sequence>
<dbReference type="AlphaFoldDB" id="A0A7M4EDT8"/>
<proteinExistence type="predicted"/>
<dbReference type="Pfam" id="PF14893">
    <property type="entry name" value="PNMA"/>
    <property type="match status" value="1"/>
</dbReference>
<keyword evidence="4" id="KW-1185">Reference proteome</keyword>
<accession>A0A7M4EDT8</accession>
<dbReference type="InterPro" id="IPR048270">
    <property type="entry name" value="PNMA_C"/>
</dbReference>
<dbReference type="OMA" id="CNNEPNP"/>
<dbReference type="PANTHER" id="PTHR23095:SF43">
    <property type="entry name" value="PARANEOPLASTIC ANTIGEN-LIKE PROTEIN 8C"/>
    <property type="match status" value="1"/>
</dbReference>
<dbReference type="Ensembl" id="ENSCPRT00005009848.1">
    <property type="protein sequence ID" value="ENSCPRP00005008364.1"/>
    <property type="gene ID" value="ENSCPRG00005005966.1"/>
</dbReference>
<dbReference type="PANTHER" id="PTHR23095">
    <property type="entry name" value="PARANEOPLASTIC ANTIGEN"/>
    <property type="match status" value="1"/>
</dbReference>
<reference evidence="3" key="1">
    <citation type="submission" date="2025-08" db="UniProtKB">
        <authorList>
            <consortium name="Ensembl"/>
        </authorList>
    </citation>
    <scope>IDENTIFICATION</scope>
</reference>
<evidence type="ECO:0000256" key="1">
    <source>
        <dbReference type="SAM" id="MobiDB-lite"/>
    </source>
</evidence>
<feature type="domain" description="Paraneoplastic antigen Ma-like C-terminal" evidence="2">
    <location>
        <begin position="127"/>
        <end position="186"/>
    </location>
</feature>
<name>A0A7M4EDT8_CROPO</name>
<evidence type="ECO:0000313" key="3">
    <source>
        <dbReference type="Ensembl" id="ENSCPRP00005008364.1"/>
    </source>
</evidence>
<evidence type="ECO:0000313" key="4">
    <source>
        <dbReference type="Proteomes" id="UP000594220"/>
    </source>
</evidence>